<keyword evidence="2" id="KW-0813">Transport</keyword>
<dbReference type="InterPro" id="IPR020846">
    <property type="entry name" value="MFS_dom"/>
</dbReference>
<keyword evidence="8" id="KW-1185">Reference proteome</keyword>
<reference evidence="7 8" key="1">
    <citation type="journal article" date="2019" name="Int. J. Syst. Evol. Microbiol.">
        <title>Capsulimonas corticalis gen. nov., sp. nov., an aerobic capsulated bacterium, of a novel bacterial order, Capsulimonadales ord. nov., of the class Armatimonadia of the phylum Armatimonadetes.</title>
        <authorList>
            <person name="Li J."/>
            <person name="Kudo C."/>
            <person name="Tonouchi A."/>
        </authorList>
    </citation>
    <scope>NUCLEOTIDE SEQUENCE [LARGE SCALE GENOMIC DNA]</scope>
    <source>
        <strain evidence="7 8">AX-7</strain>
    </source>
</reference>
<evidence type="ECO:0000256" key="1">
    <source>
        <dbReference type="ARBA" id="ARBA00004651"/>
    </source>
</evidence>
<keyword evidence="4" id="KW-0812">Transmembrane</keyword>
<dbReference type="AlphaFoldDB" id="A0A402D4W4"/>
<accession>A0A402D4W4</accession>
<keyword evidence="5" id="KW-1133">Transmembrane helix</keyword>
<dbReference type="Proteomes" id="UP000287394">
    <property type="component" value="Chromosome"/>
</dbReference>
<comment type="subcellular location">
    <subcellularLocation>
        <location evidence="1">Cell membrane</location>
        <topology evidence="1">Multi-pass membrane protein</topology>
    </subcellularLocation>
</comment>
<dbReference type="PANTHER" id="PTHR23513">
    <property type="entry name" value="INTEGRAL MEMBRANE EFFLUX PROTEIN-RELATED"/>
    <property type="match status" value="1"/>
</dbReference>
<dbReference type="FunCoup" id="A0A402D4W4">
    <property type="interactions" value="12"/>
</dbReference>
<evidence type="ECO:0000256" key="6">
    <source>
        <dbReference type="ARBA" id="ARBA00023136"/>
    </source>
</evidence>
<proteinExistence type="predicted"/>
<dbReference type="InterPro" id="IPR010290">
    <property type="entry name" value="TM_effector"/>
</dbReference>
<keyword evidence="3" id="KW-1003">Cell membrane</keyword>
<evidence type="ECO:0000256" key="3">
    <source>
        <dbReference type="ARBA" id="ARBA00022475"/>
    </source>
</evidence>
<dbReference type="Pfam" id="PF05977">
    <property type="entry name" value="MFS_3"/>
    <property type="match status" value="1"/>
</dbReference>
<dbReference type="Gene3D" id="1.20.1250.20">
    <property type="entry name" value="MFS general substrate transporter like domains"/>
    <property type="match status" value="1"/>
</dbReference>
<dbReference type="InterPro" id="IPR036259">
    <property type="entry name" value="MFS_trans_sf"/>
</dbReference>
<dbReference type="PANTHER" id="PTHR23513:SF11">
    <property type="entry name" value="STAPHYLOFERRIN A TRANSPORTER"/>
    <property type="match status" value="1"/>
</dbReference>
<dbReference type="GO" id="GO:0005886">
    <property type="term" value="C:plasma membrane"/>
    <property type="evidence" value="ECO:0007669"/>
    <property type="project" value="UniProtKB-SubCell"/>
</dbReference>
<protein>
    <submittedName>
        <fullName evidence="7">MFS transporter</fullName>
    </submittedName>
</protein>
<name>A0A402D4W4_9BACT</name>
<evidence type="ECO:0000313" key="8">
    <source>
        <dbReference type="Proteomes" id="UP000287394"/>
    </source>
</evidence>
<evidence type="ECO:0000256" key="2">
    <source>
        <dbReference type="ARBA" id="ARBA00022448"/>
    </source>
</evidence>
<evidence type="ECO:0000256" key="4">
    <source>
        <dbReference type="ARBA" id="ARBA00022692"/>
    </source>
</evidence>
<keyword evidence="6" id="KW-0472">Membrane</keyword>
<evidence type="ECO:0000256" key="5">
    <source>
        <dbReference type="ARBA" id="ARBA00022989"/>
    </source>
</evidence>
<dbReference type="GO" id="GO:0022857">
    <property type="term" value="F:transmembrane transporter activity"/>
    <property type="evidence" value="ECO:0007669"/>
    <property type="project" value="InterPro"/>
</dbReference>
<dbReference type="SUPFAM" id="SSF103473">
    <property type="entry name" value="MFS general substrate transporter"/>
    <property type="match status" value="1"/>
</dbReference>
<dbReference type="KEGG" id="ccot:CCAX7_39780"/>
<evidence type="ECO:0000313" key="7">
    <source>
        <dbReference type="EMBL" id="BDI31927.1"/>
    </source>
</evidence>
<gene>
    <name evidence="7" type="ORF">CCAX7_39780</name>
</gene>
<dbReference type="PROSITE" id="PS50850">
    <property type="entry name" value="MFS"/>
    <property type="match status" value="1"/>
</dbReference>
<dbReference type="EMBL" id="AP025739">
    <property type="protein sequence ID" value="BDI31927.1"/>
    <property type="molecule type" value="Genomic_DNA"/>
</dbReference>
<sequence length="431" mass="45929">MSVPMRGAFRSLTSFNYRMWAGGAIVSNVGTWMQRTAQDWVVLTQLTHHNATAVGVVMALQFGPQVLLLPLTGFAADHLDRRKLLIATQAAMGTLALGLGLLTVAGLVHLWHVYVFALLLGCVTAFDAPARQTFVSELVGEADLSNAVALNSTSFNAARMIGPAIAGVLIANVGSGWVFLINAASFAAVIVSLCLLRVHELHRGNKAPRTRGGLAEGFRYVWKRPDLKAILLMLFLIGTFGVNFPIFISTMSVTVFHAGASRYGLLTSIMAVGSVTGALLSARREKPRVELLLAGAAVFGFGFALAAVMPSYWLFGLTLALIGVSAQTFTTTAISTVQLATEPVMRGRVMAILLAIALGGTPIGAPIVGRVADAFGPRWALCIGAASGFAAAIVGLFYLTKHRNLRVRFDAGRIRVRFDDQILTPQELPVL</sequence>
<organism evidence="7 8">
    <name type="scientific">Capsulimonas corticalis</name>
    <dbReference type="NCBI Taxonomy" id="2219043"/>
    <lineage>
        <taxon>Bacteria</taxon>
        <taxon>Bacillati</taxon>
        <taxon>Armatimonadota</taxon>
        <taxon>Armatimonadia</taxon>
        <taxon>Capsulimonadales</taxon>
        <taxon>Capsulimonadaceae</taxon>
        <taxon>Capsulimonas</taxon>
    </lineage>
</organism>
<dbReference type="CDD" id="cd06173">
    <property type="entry name" value="MFS_MefA_like"/>
    <property type="match status" value="1"/>
</dbReference>